<dbReference type="Pfam" id="PF00106">
    <property type="entry name" value="adh_short"/>
    <property type="match status" value="1"/>
</dbReference>
<accession>A0A557XX40</accession>
<organism evidence="3 4">
    <name type="scientific">Mycobacterium helveticum</name>
    <dbReference type="NCBI Taxonomy" id="2592811"/>
    <lineage>
        <taxon>Bacteria</taxon>
        <taxon>Bacillati</taxon>
        <taxon>Actinomycetota</taxon>
        <taxon>Actinomycetes</taxon>
        <taxon>Mycobacteriales</taxon>
        <taxon>Mycobacteriaceae</taxon>
        <taxon>Mycobacterium</taxon>
    </lineage>
</organism>
<dbReference type="EMBL" id="VMQU01000026">
    <property type="protein sequence ID" value="TVS90663.1"/>
    <property type="molecule type" value="Genomic_DNA"/>
</dbReference>
<dbReference type="InterPro" id="IPR036291">
    <property type="entry name" value="NAD(P)-bd_dom_sf"/>
</dbReference>
<gene>
    <name evidence="3" type="ORF">FPZ47_08560</name>
</gene>
<keyword evidence="4" id="KW-1185">Reference proteome</keyword>
<evidence type="ECO:0000256" key="1">
    <source>
        <dbReference type="ARBA" id="ARBA00006484"/>
    </source>
</evidence>
<dbReference type="Proteomes" id="UP000320513">
    <property type="component" value="Unassembled WGS sequence"/>
</dbReference>
<dbReference type="SUPFAM" id="SSF51735">
    <property type="entry name" value="NAD(P)-binding Rossmann-fold domains"/>
    <property type="match status" value="1"/>
</dbReference>
<dbReference type="PANTHER" id="PTHR43669:SF3">
    <property type="entry name" value="ALCOHOL DEHYDROGENASE, PUTATIVE (AFU_ORTHOLOGUE AFUA_3G03445)-RELATED"/>
    <property type="match status" value="1"/>
</dbReference>
<dbReference type="Gene3D" id="3.40.50.720">
    <property type="entry name" value="NAD(P)-binding Rossmann-like Domain"/>
    <property type="match status" value="1"/>
</dbReference>
<comment type="similarity">
    <text evidence="1">Belongs to the short-chain dehydrogenases/reductases (SDR) family.</text>
</comment>
<dbReference type="AlphaFoldDB" id="A0A557XX40"/>
<reference evidence="3 4" key="1">
    <citation type="submission" date="2019-07" db="EMBL/GenBank/DDBJ databases">
        <title>New Mycobacterium species.</title>
        <authorList>
            <person name="Tortoli E."/>
            <person name="Ghielmetti G."/>
            <person name="Friedel U."/>
            <person name="Trovato A."/>
        </authorList>
    </citation>
    <scope>NUCLEOTIDE SEQUENCE [LARGE SCALE GENOMIC DNA]</scope>
    <source>
        <strain evidence="3 4">16-83</strain>
    </source>
</reference>
<dbReference type="InterPro" id="IPR002347">
    <property type="entry name" value="SDR_fam"/>
</dbReference>
<protein>
    <submittedName>
        <fullName evidence="3">SDR family NAD(P)-dependent oxidoreductase</fullName>
    </submittedName>
</protein>
<keyword evidence="2" id="KW-0560">Oxidoreductase</keyword>
<proteinExistence type="inferred from homology"/>
<comment type="caution">
    <text evidence="3">The sequence shown here is derived from an EMBL/GenBank/DDBJ whole genome shotgun (WGS) entry which is preliminary data.</text>
</comment>
<dbReference type="PANTHER" id="PTHR43669">
    <property type="entry name" value="5-KETO-D-GLUCONATE 5-REDUCTASE"/>
    <property type="match status" value="1"/>
</dbReference>
<sequence length="125" mass="12783">MSGLPDKVVVVTGAARGTGRVHCEPFAGADAIALDVPSVAAELADTARTVEARGRRCVTAVADVSELGAVTAAIDAGVAAPARLDVVVANAVVHFPGAPARELDPRGWQPTLDSKVRSLCRRTDS</sequence>
<evidence type="ECO:0000256" key="2">
    <source>
        <dbReference type="ARBA" id="ARBA00023002"/>
    </source>
</evidence>
<evidence type="ECO:0000313" key="4">
    <source>
        <dbReference type="Proteomes" id="UP000320513"/>
    </source>
</evidence>
<name>A0A557XX40_9MYCO</name>
<dbReference type="GO" id="GO:0016491">
    <property type="term" value="F:oxidoreductase activity"/>
    <property type="evidence" value="ECO:0007669"/>
    <property type="project" value="UniProtKB-KW"/>
</dbReference>
<evidence type="ECO:0000313" key="3">
    <source>
        <dbReference type="EMBL" id="TVS90663.1"/>
    </source>
</evidence>